<keyword evidence="3" id="KW-1185">Reference proteome</keyword>
<dbReference type="EMBL" id="CAJVPQ010007271">
    <property type="protein sequence ID" value="CAG8694896.1"/>
    <property type="molecule type" value="Genomic_DNA"/>
</dbReference>
<evidence type="ECO:0000256" key="1">
    <source>
        <dbReference type="SAM" id="MobiDB-lite"/>
    </source>
</evidence>
<name>A0A9N9EW76_9GLOM</name>
<reference evidence="2" key="1">
    <citation type="submission" date="2021-06" db="EMBL/GenBank/DDBJ databases">
        <authorList>
            <person name="Kallberg Y."/>
            <person name="Tangrot J."/>
            <person name="Rosling A."/>
        </authorList>
    </citation>
    <scope>NUCLEOTIDE SEQUENCE</scope>
    <source>
        <strain evidence="2">UK204</strain>
    </source>
</reference>
<evidence type="ECO:0000313" key="2">
    <source>
        <dbReference type="EMBL" id="CAG8694896.1"/>
    </source>
</evidence>
<comment type="caution">
    <text evidence="2">The sequence shown here is derived from an EMBL/GenBank/DDBJ whole genome shotgun (WGS) entry which is preliminary data.</text>
</comment>
<proteinExistence type="predicted"/>
<gene>
    <name evidence="2" type="ORF">FCALED_LOCUS13164</name>
</gene>
<feature type="region of interest" description="Disordered" evidence="1">
    <location>
        <begin position="1"/>
        <end position="21"/>
    </location>
</feature>
<dbReference type="Proteomes" id="UP000789570">
    <property type="component" value="Unassembled WGS sequence"/>
</dbReference>
<protein>
    <submittedName>
        <fullName evidence="2">13585_t:CDS:1</fullName>
    </submittedName>
</protein>
<feature type="non-terminal residue" evidence="2">
    <location>
        <position position="1"/>
    </location>
</feature>
<feature type="compositionally biased region" description="Polar residues" evidence="1">
    <location>
        <begin position="10"/>
        <end position="20"/>
    </location>
</feature>
<dbReference type="OrthoDB" id="2372716at2759"/>
<dbReference type="AlphaFoldDB" id="A0A9N9EW76"/>
<accession>A0A9N9EW76</accession>
<sequence length="140" mass="16348">DLSDDKCSDNEPTSNDINNENYDDKMFATPERFRLSDVTINSLIGFFSLVLKHVDSHQFKEFPSTAYMAKKLLDIKKESKTFTVYPDCNKLYDTISIIPSNLNDNENLGLKYIYIEFPNHLIQNYRNPMCVRITYKDSNK</sequence>
<organism evidence="2 3">
    <name type="scientific">Funneliformis caledonium</name>
    <dbReference type="NCBI Taxonomy" id="1117310"/>
    <lineage>
        <taxon>Eukaryota</taxon>
        <taxon>Fungi</taxon>
        <taxon>Fungi incertae sedis</taxon>
        <taxon>Mucoromycota</taxon>
        <taxon>Glomeromycotina</taxon>
        <taxon>Glomeromycetes</taxon>
        <taxon>Glomerales</taxon>
        <taxon>Glomeraceae</taxon>
        <taxon>Funneliformis</taxon>
    </lineage>
</organism>
<evidence type="ECO:0000313" key="3">
    <source>
        <dbReference type="Proteomes" id="UP000789570"/>
    </source>
</evidence>